<feature type="compositionally biased region" description="Gly residues" evidence="5">
    <location>
        <begin position="187"/>
        <end position="200"/>
    </location>
</feature>
<sequence>MSRSAQNEKDSRRITGDGSAARTRPLSIQDIMLRREKKAASEAKKTKEGLEENSNGKSNHFEPGRGSQSRKDLKDMPVEGLKKENIRDIPGEGSKKDDARHTPREEHKKDNMRYMPREASKKDKLKDRTKDRSKMDVLKETLKVLPKDDLRDAPKKGSKKERPSIRDDSHLVDKDKGSHNSHKLSIGMGGQVGKSRGGNHGEITARNGGPTISESQKGLGKSWIDEPVGNDRIKERSERRTDGKRKDRGFDDEKNTQVDRPILKKQDAVRLQDPKHSDRKDGRKEYAKLDDEEPMSKRRRSRSRDHDRERHDRSISPSSREQRHSYHGHGHDYYRPYHSMDKSRRKHAEIDKHRTSGNVGYSVGSYHRYESRLGGYSPRKRKTAPKDEQATTKTVSPVIRSPEKKSATWDQPPVGADQSNFITALQQTVSRMDSSVPVNFTTSKQDPNTTIGNILAGSSLAVDSVQLTQATRPLRRLHIENLPSSATEDMLIGCLNEFLLSSSLNHTQRSKQPCLSCVINKDKRQAFVEFLTPEDATAALSFDGQSFNGSSLKIRRPKEYVEMAHVAPKKPAEEIKSISDVVADSPHKIFIAGISGVISSEMFMEIVSAFGPLAAYHFIFNEDLGGPCAFLEYIDHSITSKACAGLNGMKLGGCILTAVHMFPNPPEEAGNEASPFYGIPASGKSLLDEPTKVLQLKNMFDQEEYLLLSKSELEEMLEDVRLECARFGAVKSINVVEHPASSNNSTEDIIAEPPDASANIERNECGGSVNYIETGTACPVLNQSTDLDHSNFEVQDPIEVDTDSNPEGQDHNELGTLGDRDAATGGDENTDQSAEAVLTDSVDASAVDDDTLEIGLHPGSTEIHCATAPGDGADKSGRENELQGGTAASESNTEKTPAVDATDSALEAGCILVEFLRKEAACIAAHALHGRRFGSRIVSAGYAPHDLYLQKYPR</sequence>
<dbReference type="GO" id="GO:0003723">
    <property type="term" value="F:RNA binding"/>
    <property type="evidence" value="ECO:0007669"/>
    <property type="project" value="UniProtKB-UniRule"/>
</dbReference>
<feature type="region of interest" description="Disordered" evidence="5">
    <location>
        <begin position="1"/>
        <end position="415"/>
    </location>
</feature>
<dbReference type="SMART" id="SM00360">
    <property type="entry name" value="RRM"/>
    <property type="match status" value="2"/>
</dbReference>
<keyword evidence="8" id="KW-1185">Reference proteome</keyword>
<evidence type="ECO:0000256" key="5">
    <source>
        <dbReference type="SAM" id="MobiDB-lite"/>
    </source>
</evidence>
<evidence type="ECO:0000313" key="8">
    <source>
        <dbReference type="Proteomes" id="UP000729402"/>
    </source>
</evidence>
<proteinExistence type="predicted"/>
<protein>
    <recommendedName>
        <fullName evidence="6">RRM domain-containing protein</fullName>
    </recommendedName>
</protein>
<feature type="compositionally biased region" description="Basic and acidic residues" evidence="5">
    <location>
        <begin position="1"/>
        <end position="15"/>
    </location>
</feature>
<keyword evidence="3" id="KW-0508">mRNA splicing</keyword>
<evidence type="ECO:0000256" key="4">
    <source>
        <dbReference type="PROSITE-ProRule" id="PRU00176"/>
    </source>
</evidence>
<evidence type="ECO:0000256" key="2">
    <source>
        <dbReference type="ARBA" id="ARBA00022884"/>
    </source>
</evidence>
<gene>
    <name evidence="7" type="ORF">GUJ93_ZPchr0006g45793</name>
</gene>
<dbReference type="AlphaFoldDB" id="A0A8J5TE21"/>
<dbReference type="EMBL" id="JAAALK010000283">
    <property type="protein sequence ID" value="KAG8073386.1"/>
    <property type="molecule type" value="Genomic_DNA"/>
</dbReference>
<evidence type="ECO:0000313" key="7">
    <source>
        <dbReference type="EMBL" id="KAG8073386.1"/>
    </source>
</evidence>
<feature type="compositionally biased region" description="Basic and acidic residues" evidence="5">
    <location>
        <begin position="304"/>
        <end position="354"/>
    </location>
</feature>
<evidence type="ECO:0000256" key="1">
    <source>
        <dbReference type="ARBA" id="ARBA00022664"/>
    </source>
</evidence>
<organism evidence="7 8">
    <name type="scientific">Zizania palustris</name>
    <name type="common">Northern wild rice</name>
    <dbReference type="NCBI Taxonomy" id="103762"/>
    <lineage>
        <taxon>Eukaryota</taxon>
        <taxon>Viridiplantae</taxon>
        <taxon>Streptophyta</taxon>
        <taxon>Embryophyta</taxon>
        <taxon>Tracheophyta</taxon>
        <taxon>Spermatophyta</taxon>
        <taxon>Magnoliopsida</taxon>
        <taxon>Liliopsida</taxon>
        <taxon>Poales</taxon>
        <taxon>Poaceae</taxon>
        <taxon>BOP clade</taxon>
        <taxon>Oryzoideae</taxon>
        <taxon>Oryzeae</taxon>
        <taxon>Zizaniinae</taxon>
        <taxon>Zizania</taxon>
    </lineage>
</organism>
<evidence type="ECO:0000256" key="3">
    <source>
        <dbReference type="ARBA" id="ARBA00023187"/>
    </source>
</evidence>
<dbReference type="GO" id="GO:0008380">
    <property type="term" value="P:RNA splicing"/>
    <property type="evidence" value="ECO:0007669"/>
    <property type="project" value="UniProtKB-KW"/>
</dbReference>
<dbReference type="InterPro" id="IPR000504">
    <property type="entry name" value="RRM_dom"/>
</dbReference>
<name>A0A8J5TE21_ZIZPA</name>
<reference evidence="7" key="1">
    <citation type="journal article" date="2021" name="bioRxiv">
        <title>Whole Genome Assembly and Annotation of Northern Wild Rice, Zizania palustris L., Supports a Whole Genome Duplication in the Zizania Genus.</title>
        <authorList>
            <person name="Haas M."/>
            <person name="Kono T."/>
            <person name="Macchietto M."/>
            <person name="Millas R."/>
            <person name="McGilp L."/>
            <person name="Shao M."/>
            <person name="Duquette J."/>
            <person name="Hirsch C.N."/>
            <person name="Kimball J."/>
        </authorList>
    </citation>
    <scope>NUCLEOTIDE SEQUENCE</scope>
    <source>
        <tissue evidence="7">Fresh leaf tissue</tissue>
    </source>
</reference>
<feature type="region of interest" description="Disordered" evidence="5">
    <location>
        <begin position="856"/>
        <end position="900"/>
    </location>
</feature>
<feature type="region of interest" description="Disordered" evidence="5">
    <location>
        <begin position="798"/>
        <end position="834"/>
    </location>
</feature>
<reference evidence="7" key="2">
    <citation type="submission" date="2021-02" db="EMBL/GenBank/DDBJ databases">
        <authorList>
            <person name="Kimball J.A."/>
            <person name="Haas M.W."/>
            <person name="Macchietto M."/>
            <person name="Kono T."/>
            <person name="Duquette J."/>
            <person name="Shao M."/>
        </authorList>
    </citation>
    <scope>NUCLEOTIDE SEQUENCE</scope>
    <source>
        <tissue evidence="7">Fresh leaf tissue</tissue>
    </source>
</reference>
<dbReference type="GO" id="GO:0006397">
    <property type="term" value="P:mRNA processing"/>
    <property type="evidence" value="ECO:0007669"/>
    <property type="project" value="UniProtKB-KW"/>
</dbReference>
<feature type="domain" description="RRM" evidence="6">
    <location>
        <begin position="475"/>
        <end position="559"/>
    </location>
</feature>
<keyword evidence="1" id="KW-0507">mRNA processing</keyword>
<dbReference type="Proteomes" id="UP000729402">
    <property type="component" value="Unassembled WGS sequence"/>
</dbReference>
<keyword evidence="2 4" id="KW-0694">RNA-binding</keyword>
<feature type="compositionally biased region" description="Basic and acidic residues" evidence="5">
    <location>
        <begin position="872"/>
        <end position="881"/>
    </location>
</feature>
<feature type="compositionally biased region" description="Basic and acidic residues" evidence="5">
    <location>
        <begin position="59"/>
        <end position="178"/>
    </location>
</feature>
<dbReference type="PROSITE" id="PS50102">
    <property type="entry name" value="RRM"/>
    <property type="match status" value="1"/>
</dbReference>
<feature type="compositionally biased region" description="Basic and acidic residues" evidence="5">
    <location>
        <begin position="229"/>
        <end position="289"/>
    </location>
</feature>
<dbReference type="PANTHER" id="PTHR23139">
    <property type="entry name" value="RNA-BINDING PROTEIN"/>
    <property type="match status" value="1"/>
</dbReference>
<comment type="caution">
    <text evidence="7">The sequence shown here is derived from an EMBL/GenBank/DDBJ whole genome shotgun (WGS) entry which is preliminary data.</text>
</comment>
<feature type="compositionally biased region" description="Basic and acidic residues" evidence="5">
    <location>
        <begin position="808"/>
        <end position="822"/>
    </location>
</feature>
<evidence type="ECO:0000259" key="6">
    <source>
        <dbReference type="PROSITE" id="PS50102"/>
    </source>
</evidence>
<dbReference type="FunFam" id="3.30.70.330:FF:000879">
    <property type="entry name" value="Splicing factor U2af large subunit A"/>
    <property type="match status" value="1"/>
</dbReference>
<accession>A0A8J5TE21</accession>
<dbReference type="Pfam" id="PF00076">
    <property type="entry name" value="RRM_1"/>
    <property type="match status" value="1"/>
</dbReference>
<feature type="compositionally biased region" description="Polar residues" evidence="5">
    <location>
        <begin position="886"/>
        <end position="895"/>
    </location>
</feature>
<feature type="compositionally biased region" description="Basic and acidic residues" evidence="5">
    <location>
        <begin position="32"/>
        <end position="50"/>
    </location>
</feature>
<dbReference type="OrthoDB" id="10266058at2759"/>